<evidence type="ECO:0000256" key="2">
    <source>
        <dbReference type="ARBA" id="ARBA00004479"/>
    </source>
</evidence>
<dbReference type="InterPro" id="IPR018358">
    <property type="entry name" value="Disintegrin_CS"/>
</dbReference>
<organism evidence="17 18">
    <name type="scientific">Monodelphis domestica</name>
    <name type="common">Gray short-tailed opossum</name>
    <dbReference type="NCBI Taxonomy" id="13616"/>
    <lineage>
        <taxon>Eukaryota</taxon>
        <taxon>Metazoa</taxon>
        <taxon>Chordata</taxon>
        <taxon>Craniata</taxon>
        <taxon>Vertebrata</taxon>
        <taxon>Euteleostomi</taxon>
        <taxon>Mammalia</taxon>
        <taxon>Metatheria</taxon>
        <taxon>Didelphimorphia</taxon>
        <taxon>Didelphidae</taxon>
        <taxon>Monodelphis</taxon>
    </lineage>
</organism>
<proteinExistence type="predicted"/>
<dbReference type="PROSITE" id="PS00427">
    <property type="entry name" value="DISINTEGRIN_1"/>
    <property type="match status" value="1"/>
</dbReference>
<evidence type="ECO:0000256" key="4">
    <source>
        <dbReference type="ARBA" id="ARBA00022723"/>
    </source>
</evidence>
<dbReference type="PRINTS" id="PR00289">
    <property type="entry name" value="DISINTEGRIN"/>
</dbReference>
<evidence type="ECO:0000313" key="17">
    <source>
        <dbReference type="Ensembl" id="ENSMODP00000056915.1"/>
    </source>
</evidence>
<dbReference type="InParanoid" id="A0A5F8HBC7"/>
<dbReference type="PROSITE" id="PS50214">
    <property type="entry name" value="DISINTEGRIN_2"/>
    <property type="match status" value="1"/>
</dbReference>
<reference evidence="17 18" key="1">
    <citation type="journal article" date="2007" name="Nature">
        <title>Genome of the marsupial Monodelphis domestica reveals innovation in non-coding sequences.</title>
        <authorList>
            <person name="Mikkelsen T.S."/>
            <person name="Wakefield M.J."/>
            <person name="Aken B."/>
            <person name="Amemiya C.T."/>
            <person name="Chang J.L."/>
            <person name="Duke S."/>
            <person name="Garber M."/>
            <person name="Gentles A.J."/>
            <person name="Goodstadt L."/>
            <person name="Heger A."/>
            <person name="Jurka J."/>
            <person name="Kamal M."/>
            <person name="Mauceli E."/>
            <person name="Searle S.M."/>
            <person name="Sharpe T."/>
            <person name="Baker M.L."/>
            <person name="Batzer M.A."/>
            <person name="Benos P.V."/>
            <person name="Belov K."/>
            <person name="Clamp M."/>
            <person name="Cook A."/>
            <person name="Cuff J."/>
            <person name="Das R."/>
            <person name="Davidow L."/>
            <person name="Deakin J.E."/>
            <person name="Fazzari M.J."/>
            <person name="Glass J.L."/>
            <person name="Grabherr M."/>
            <person name="Greally J.M."/>
            <person name="Gu W."/>
            <person name="Hore T.A."/>
            <person name="Huttley G.A."/>
            <person name="Kleber M."/>
            <person name="Jirtle R.L."/>
            <person name="Koina E."/>
            <person name="Lee J.T."/>
            <person name="Mahony S."/>
            <person name="Marra M.A."/>
            <person name="Miller R.D."/>
            <person name="Nicholls R.D."/>
            <person name="Oda M."/>
            <person name="Papenfuss A.T."/>
            <person name="Parra Z.E."/>
            <person name="Pollock D.D."/>
            <person name="Ray D.A."/>
            <person name="Schein J.E."/>
            <person name="Speed T.P."/>
            <person name="Thompson K."/>
            <person name="VandeBerg J.L."/>
            <person name="Wade C.M."/>
            <person name="Walker J.A."/>
            <person name="Waters P.D."/>
            <person name="Webber C."/>
            <person name="Weidman J.R."/>
            <person name="Xie X."/>
            <person name="Zody M.C."/>
            <person name="Baldwin J."/>
            <person name="Abdouelleil A."/>
            <person name="Abdulkadir J."/>
            <person name="Abebe A."/>
            <person name="Abera B."/>
            <person name="Abreu J."/>
            <person name="Acer S.C."/>
            <person name="Aftuck L."/>
            <person name="Alexander A."/>
            <person name="An P."/>
            <person name="Anderson E."/>
            <person name="Anderson S."/>
            <person name="Arachi H."/>
            <person name="Azer M."/>
            <person name="Bachantsang P."/>
            <person name="Barry A."/>
            <person name="Bayul T."/>
            <person name="Berlin A."/>
            <person name="Bessette D."/>
            <person name="Bloom T."/>
            <person name="Bloom T."/>
            <person name="Boguslavskiy L."/>
            <person name="Bonnet C."/>
            <person name="Boukhgalter B."/>
            <person name="Bourzgui I."/>
            <person name="Brown A."/>
            <person name="Cahill P."/>
            <person name="Channer S."/>
            <person name="Cheshatsang Y."/>
            <person name="Chuda L."/>
            <person name="Citroen M."/>
            <person name="Collymore A."/>
            <person name="Cooke P."/>
            <person name="Costello M."/>
            <person name="D'Aco K."/>
            <person name="Daza R."/>
            <person name="De Haan G."/>
            <person name="DeGray S."/>
            <person name="DeMaso C."/>
            <person name="Dhargay N."/>
            <person name="Dooley K."/>
            <person name="Dooley E."/>
            <person name="Doricent M."/>
            <person name="Dorje P."/>
            <person name="Dorjee K."/>
            <person name="Dupes A."/>
            <person name="Elong R."/>
            <person name="Falk J."/>
            <person name="Farina A."/>
            <person name="Faro S."/>
            <person name="Ferguson D."/>
            <person name="Fisher S."/>
            <person name="Foley C.D."/>
            <person name="Franke A."/>
            <person name="Friedrich D."/>
            <person name="Gadbois L."/>
            <person name="Gearin G."/>
            <person name="Gearin C.R."/>
            <person name="Giannoukos G."/>
            <person name="Goode T."/>
            <person name="Graham J."/>
            <person name="Grandbois E."/>
            <person name="Grewal S."/>
            <person name="Gyaltsen K."/>
            <person name="Hafez N."/>
            <person name="Hagos B."/>
            <person name="Hall J."/>
            <person name="Henson C."/>
            <person name="Hollinger A."/>
            <person name="Honan T."/>
            <person name="Huard M.D."/>
            <person name="Hughes L."/>
            <person name="Hurhula B."/>
            <person name="Husby M.E."/>
            <person name="Kamat A."/>
            <person name="Kanga B."/>
            <person name="Kashin S."/>
            <person name="Khazanovich D."/>
            <person name="Kisner P."/>
            <person name="Lance K."/>
            <person name="Lara M."/>
            <person name="Lee W."/>
            <person name="Lennon N."/>
            <person name="Letendre F."/>
            <person name="LeVine R."/>
            <person name="Lipovsky A."/>
            <person name="Liu X."/>
            <person name="Liu J."/>
            <person name="Liu S."/>
            <person name="Lokyitsang T."/>
            <person name="Lokyitsang Y."/>
            <person name="Lubonja R."/>
            <person name="Lui A."/>
            <person name="MacDonald P."/>
            <person name="Magnisalis V."/>
            <person name="Maru K."/>
            <person name="Matthews C."/>
            <person name="McCusker W."/>
            <person name="McDonough S."/>
            <person name="Mehta T."/>
            <person name="Meldrim J."/>
            <person name="Meneus L."/>
            <person name="Mihai O."/>
            <person name="Mihalev A."/>
            <person name="Mihova T."/>
            <person name="Mittelman R."/>
            <person name="Mlenga V."/>
            <person name="Montmayeur A."/>
            <person name="Mulrain L."/>
            <person name="Navidi A."/>
            <person name="Naylor J."/>
            <person name="Negash T."/>
            <person name="Nguyen T."/>
            <person name="Nguyen N."/>
            <person name="Nicol R."/>
            <person name="Norbu C."/>
            <person name="Norbu N."/>
            <person name="Novod N."/>
            <person name="O'Neill B."/>
            <person name="Osman S."/>
            <person name="Markiewicz E."/>
            <person name="Oyono O.L."/>
            <person name="Patti C."/>
            <person name="Phunkhang P."/>
            <person name="Pierre F."/>
            <person name="Priest M."/>
            <person name="Raghuraman S."/>
            <person name="Rege F."/>
            <person name="Reyes R."/>
            <person name="Rise C."/>
            <person name="Rogov P."/>
            <person name="Ross K."/>
            <person name="Ryan E."/>
            <person name="Settipalli S."/>
            <person name="Shea T."/>
            <person name="Sherpa N."/>
            <person name="Shi L."/>
            <person name="Shih D."/>
            <person name="Sparrow T."/>
            <person name="Spaulding J."/>
            <person name="Stalker J."/>
            <person name="Stange-Thomann N."/>
            <person name="Stavropoulos S."/>
            <person name="Stone C."/>
            <person name="Strader C."/>
            <person name="Tesfaye S."/>
            <person name="Thomson T."/>
            <person name="Thoulutsang Y."/>
            <person name="Thoulutsang D."/>
            <person name="Topham K."/>
            <person name="Topping I."/>
            <person name="Tsamla T."/>
            <person name="Vassiliev H."/>
            <person name="Vo A."/>
            <person name="Wangchuk T."/>
            <person name="Wangdi T."/>
            <person name="Weiand M."/>
            <person name="Wilkinson J."/>
            <person name="Wilson A."/>
            <person name="Yadav S."/>
            <person name="Young G."/>
            <person name="Yu Q."/>
            <person name="Zembek L."/>
            <person name="Zhong D."/>
            <person name="Zimmer A."/>
            <person name="Zwirko Z."/>
            <person name="Jaffe D.B."/>
            <person name="Alvarez P."/>
            <person name="Brockman W."/>
            <person name="Butler J."/>
            <person name="Chin C."/>
            <person name="Gnerre S."/>
            <person name="MacCallum I."/>
            <person name="Graves J.A."/>
            <person name="Ponting C.P."/>
            <person name="Breen M."/>
            <person name="Samollow P.B."/>
            <person name="Lander E.S."/>
            <person name="Lindblad-Toh K."/>
        </authorList>
    </citation>
    <scope>NUCLEOTIDE SEQUENCE [LARGE SCALE GENOMIC DNA]</scope>
</reference>
<keyword evidence="3 13" id="KW-0812">Transmembrane</keyword>
<dbReference type="Ensembl" id="ENSMODT00000059462.1">
    <property type="protein sequence ID" value="ENSMODP00000056915.1"/>
    <property type="gene ID" value="ENSMODG00000016767.3"/>
</dbReference>
<keyword evidence="6 11" id="KW-0862">Zinc</keyword>
<evidence type="ECO:0000256" key="14">
    <source>
        <dbReference type="SAM" id="SignalP"/>
    </source>
</evidence>
<dbReference type="InterPro" id="IPR000742">
    <property type="entry name" value="EGF"/>
</dbReference>
<keyword evidence="8 13" id="KW-0472">Membrane</keyword>
<dbReference type="Gene3D" id="3.40.390.10">
    <property type="entry name" value="Collagenase (Catalytic Domain)"/>
    <property type="match status" value="1"/>
</dbReference>
<dbReference type="InterPro" id="IPR034027">
    <property type="entry name" value="Reprolysin_adamalysin"/>
</dbReference>
<keyword evidence="5" id="KW-0378">Hydrolase</keyword>
<dbReference type="PROSITE" id="PS01186">
    <property type="entry name" value="EGF_2"/>
    <property type="match status" value="1"/>
</dbReference>
<dbReference type="InterPro" id="IPR002870">
    <property type="entry name" value="Peptidase_M12B_N"/>
</dbReference>
<dbReference type="SMART" id="SM00608">
    <property type="entry name" value="ACR"/>
    <property type="match status" value="1"/>
</dbReference>
<dbReference type="Proteomes" id="UP000002280">
    <property type="component" value="Chromosome 1"/>
</dbReference>
<dbReference type="Bgee" id="ENSMODG00000016767">
    <property type="expression patterns" value="Expressed in endometrium and 11 other cell types or tissues"/>
</dbReference>
<evidence type="ECO:0000256" key="12">
    <source>
        <dbReference type="SAM" id="MobiDB-lite"/>
    </source>
</evidence>
<dbReference type="SUPFAM" id="SSF57552">
    <property type="entry name" value="Blood coagulation inhibitor (disintegrin)"/>
    <property type="match status" value="1"/>
</dbReference>
<dbReference type="FunFam" id="3.40.390.10:FF:000002">
    <property type="entry name" value="Disintegrin and metalloproteinase domain-containing protein 22"/>
    <property type="match status" value="1"/>
</dbReference>
<dbReference type="FunFam" id="4.10.70.10:FF:000001">
    <property type="entry name" value="Disintegrin and metalloproteinase domain-containing protein 22"/>
    <property type="match status" value="1"/>
</dbReference>
<evidence type="ECO:0000256" key="9">
    <source>
        <dbReference type="ARBA" id="ARBA00023157"/>
    </source>
</evidence>
<dbReference type="GO" id="GO:0005739">
    <property type="term" value="C:mitochondrion"/>
    <property type="evidence" value="ECO:0007669"/>
    <property type="project" value="Ensembl"/>
</dbReference>
<feature type="disulfide bond" evidence="11">
    <location>
        <begin position="358"/>
        <end position="382"/>
    </location>
</feature>
<dbReference type="GO" id="GO:0006508">
    <property type="term" value="P:proteolysis"/>
    <property type="evidence" value="ECO:0000318"/>
    <property type="project" value="GO_Central"/>
</dbReference>
<gene>
    <name evidence="17" type="primary">ADAM28</name>
</gene>
<feature type="disulfide bond" evidence="11">
    <location>
        <begin position="318"/>
        <end position="398"/>
    </location>
</feature>
<evidence type="ECO:0000313" key="18">
    <source>
        <dbReference type="Proteomes" id="UP000002280"/>
    </source>
</evidence>
<feature type="domain" description="Peptidase M12B" evidence="16">
    <location>
        <begin position="207"/>
        <end position="403"/>
    </location>
</feature>
<evidence type="ECO:0000256" key="7">
    <source>
        <dbReference type="ARBA" id="ARBA00022989"/>
    </source>
</evidence>
<protein>
    <submittedName>
        <fullName evidence="17">ADAM metallopeptidase domain 28</fullName>
    </submittedName>
</protein>
<accession>A0A5F8HBC7</accession>
<evidence type="ECO:0000256" key="5">
    <source>
        <dbReference type="ARBA" id="ARBA00022801"/>
    </source>
</evidence>
<feature type="domain" description="Disintegrin" evidence="15">
    <location>
        <begin position="411"/>
        <end position="497"/>
    </location>
</feature>
<dbReference type="Gene3D" id="4.10.70.10">
    <property type="entry name" value="Disintegrin domain"/>
    <property type="match status" value="1"/>
</dbReference>
<keyword evidence="18" id="KW-1185">Reference proteome</keyword>
<dbReference type="PANTHER" id="PTHR11905">
    <property type="entry name" value="ADAM A DISINTEGRIN AND METALLOPROTEASE DOMAIN"/>
    <property type="match status" value="1"/>
</dbReference>
<feature type="binding site" evidence="11">
    <location>
        <position position="353"/>
    </location>
    <ligand>
        <name>Zn(2+)</name>
        <dbReference type="ChEBI" id="CHEBI:29105"/>
        <note>catalytic</note>
    </ligand>
</feature>
<dbReference type="GO" id="GO:0005886">
    <property type="term" value="C:plasma membrane"/>
    <property type="evidence" value="ECO:0000318"/>
    <property type="project" value="GO_Central"/>
</dbReference>
<name>A0A5F8HBC7_MONDO</name>
<feature type="region of interest" description="Disordered" evidence="12">
    <location>
        <begin position="700"/>
        <end position="751"/>
    </location>
</feature>
<dbReference type="InterPro" id="IPR006586">
    <property type="entry name" value="ADAM_Cys-rich"/>
</dbReference>
<evidence type="ECO:0000256" key="10">
    <source>
        <dbReference type="PROSITE-ProRule" id="PRU00068"/>
    </source>
</evidence>
<keyword evidence="9 11" id="KW-1015">Disulfide bond</keyword>
<dbReference type="InterPro" id="IPR024079">
    <property type="entry name" value="MetalloPept_cat_dom_sf"/>
</dbReference>
<dbReference type="GO" id="GO:0004222">
    <property type="term" value="F:metalloendopeptidase activity"/>
    <property type="evidence" value="ECO:0000318"/>
    <property type="project" value="GO_Central"/>
</dbReference>
<evidence type="ECO:0000256" key="6">
    <source>
        <dbReference type="ARBA" id="ARBA00022833"/>
    </source>
</evidence>
<dbReference type="CDD" id="cd04269">
    <property type="entry name" value="ZnMc_adamalysin_II_like"/>
    <property type="match status" value="1"/>
</dbReference>
<reference evidence="17" key="2">
    <citation type="submission" date="2025-08" db="UniProtKB">
        <authorList>
            <consortium name="Ensembl"/>
        </authorList>
    </citation>
    <scope>IDENTIFICATION</scope>
</reference>
<dbReference type="FunCoup" id="A0A5F8HBC7">
    <property type="interactions" value="367"/>
</dbReference>
<evidence type="ECO:0000256" key="1">
    <source>
        <dbReference type="ARBA" id="ARBA00001947"/>
    </source>
</evidence>
<evidence type="ECO:0000259" key="16">
    <source>
        <dbReference type="PROSITE" id="PS50215"/>
    </source>
</evidence>
<dbReference type="GO" id="GO:0034987">
    <property type="term" value="F:immunoglobulin receptor binding"/>
    <property type="evidence" value="ECO:0007669"/>
    <property type="project" value="Ensembl"/>
</dbReference>
<feature type="binding site" evidence="11">
    <location>
        <position position="343"/>
    </location>
    <ligand>
        <name>Zn(2+)</name>
        <dbReference type="ChEBI" id="CHEBI:29105"/>
        <note>catalytic</note>
    </ligand>
</feature>
<keyword evidence="7 13" id="KW-1133">Transmembrane helix</keyword>
<comment type="cofactor">
    <cofactor evidence="1">
        <name>Zn(2+)</name>
        <dbReference type="ChEBI" id="CHEBI:29105"/>
    </cofactor>
</comment>
<evidence type="ECO:0000256" key="11">
    <source>
        <dbReference type="PROSITE-ProRule" id="PRU00276"/>
    </source>
</evidence>
<dbReference type="Pfam" id="PF00200">
    <property type="entry name" value="Disintegrin"/>
    <property type="match status" value="1"/>
</dbReference>
<feature type="disulfide bond" evidence="11">
    <location>
        <begin position="360"/>
        <end position="365"/>
    </location>
</feature>
<feature type="active site" evidence="11">
    <location>
        <position position="344"/>
    </location>
</feature>
<feature type="disulfide bond" evidence="10">
    <location>
        <begin position="469"/>
        <end position="489"/>
    </location>
</feature>
<feature type="compositionally biased region" description="Polar residues" evidence="12">
    <location>
        <begin position="702"/>
        <end position="728"/>
    </location>
</feature>
<dbReference type="PROSITE" id="PS50215">
    <property type="entry name" value="ADAM_MEPRO"/>
    <property type="match status" value="1"/>
</dbReference>
<feature type="signal peptide" evidence="14">
    <location>
        <begin position="1"/>
        <end position="20"/>
    </location>
</feature>
<evidence type="ECO:0000256" key="13">
    <source>
        <dbReference type="SAM" id="Phobius"/>
    </source>
</evidence>
<dbReference type="InterPro" id="IPR001762">
    <property type="entry name" value="Disintegrin_dom"/>
</dbReference>
<dbReference type="OMA" id="CKANDAM"/>
<dbReference type="Pfam" id="PF08516">
    <property type="entry name" value="ADAM_CR"/>
    <property type="match status" value="1"/>
</dbReference>
<keyword evidence="4 11" id="KW-0479">Metal-binding</keyword>
<dbReference type="Pfam" id="PF01562">
    <property type="entry name" value="Pep_M12B_propep"/>
    <property type="match status" value="1"/>
</dbReference>
<keyword evidence="14" id="KW-0732">Signal</keyword>
<dbReference type="GeneTree" id="ENSGT00940000156716"/>
<dbReference type="InterPro" id="IPR001590">
    <property type="entry name" value="Peptidase_M12B"/>
</dbReference>
<reference evidence="17" key="3">
    <citation type="submission" date="2025-09" db="UniProtKB">
        <authorList>
            <consortium name="Ensembl"/>
        </authorList>
    </citation>
    <scope>IDENTIFICATION</scope>
</reference>
<sequence>MLPGLLLATVGILVQMPVRAFDESSGKKIFGVIYPRKRHVLHKRDVEEDQGPIKQEKYEDRVQYEIDLKGKTVILHLEKNKDLLSPDYVEVRYSSTGEAVTTSPQIMENCYYQGHILNEEMSTASVSTCQGLRGFFEHQEQSYLIEPLGPREHEEQEHALYTYESQEQNPPETSCGVDMVEEEEPFVERTLRIGNNAMKQEDMNQKKYIEYYLVLDNKVFRKYNRSPEQIRQRVFDMVNFVNMLYKKLNVQVALVGMEIWTNGNKIKISPNANVTLENFSNWRGDILPKMKHHDIAQLITGIDLTGPTVGLAFMSTMCSPYRSVGIVQDHSYDLLRVAGTMAHEMGHNFGMYHDSYECKCPSSICVMDWALSFYIPKDFSSCSRDSFEKFLRRASPDCLKNVPLPDDIISTPICGNLIVEIGEECDCGSSEECTNACCDAATCKIKPNFKCAFGECCEKCQIKKAGTLCRPVKDECDLPEMCDGKSGSCPEDRFRVNGFPCKNGQGYCLMGKCPTLQDQCVSLWGKGAQAAEKSCFNVNNGGSTYGYCRKVDDTYIPCKAGSSMCGKLYCYGGSDFLPWKGKIMSFLTCKTFSSEDNNQEISMVANGTKCGNNSVCINGECKDIESAYKSTNCSLKCKGHAVCDHELQCQCEEGWLPPNCDNSIVVIHFSIVIGVLVAVSIVVLIVVIILWHQSAAKRKKLQSQSSPTSASKPRQWTPMRRQQNVQSTHSHEMGPMSPPMSTPPTESNKPPLSLGFHVNFNDLQESMQSERSRTRRILYTEMDTLWHNQM</sequence>
<dbReference type="Pfam" id="PF01421">
    <property type="entry name" value="Reprolysin"/>
    <property type="match status" value="1"/>
</dbReference>
<dbReference type="SMART" id="SM00050">
    <property type="entry name" value="DISIN"/>
    <property type="match status" value="1"/>
</dbReference>
<dbReference type="InterPro" id="IPR036436">
    <property type="entry name" value="Disintegrin_dom_sf"/>
</dbReference>
<dbReference type="AlphaFoldDB" id="A0A5F8HBC7"/>
<evidence type="ECO:0000256" key="3">
    <source>
        <dbReference type="ARBA" id="ARBA00022692"/>
    </source>
</evidence>
<comment type="subcellular location">
    <subcellularLocation>
        <location evidence="2">Membrane</location>
        <topology evidence="2">Single-pass type I membrane protein</topology>
    </subcellularLocation>
</comment>
<dbReference type="SUPFAM" id="SSF55486">
    <property type="entry name" value="Metalloproteases ('zincins'), catalytic domain"/>
    <property type="match status" value="1"/>
</dbReference>
<dbReference type="PANTHER" id="PTHR11905:SF32">
    <property type="entry name" value="DISINTEGRIN AND METALLOPROTEINASE DOMAIN-CONTAINING PROTEIN 28"/>
    <property type="match status" value="1"/>
</dbReference>
<feature type="chain" id="PRO_5023923503" evidence="14">
    <location>
        <begin position="21"/>
        <end position="790"/>
    </location>
</feature>
<feature type="binding site" evidence="11">
    <location>
        <position position="347"/>
    </location>
    <ligand>
        <name>Zn(2+)</name>
        <dbReference type="ChEBI" id="CHEBI:29105"/>
        <note>catalytic</note>
    </ligand>
</feature>
<evidence type="ECO:0000256" key="8">
    <source>
        <dbReference type="ARBA" id="ARBA00023136"/>
    </source>
</evidence>
<feature type="transmembrane region" description="Helical" evidence="13">
    <location>
        <begin position="666"/>
        <end position="691"/>
    </location>
</feature>
<evidence type="ECO:0000259" key="15">
    <source>
        <dbReference type="PROSITE" id="PS50214"/>
    </source>
</evidence>
<dbReference type="GO" id="GO:0046872">
    <property type="term" value="F:metal ion binding"/>
    <property type="evidence" value="ECO:0007669"/>
    <property type="project" value="UniProtKB-KW"/>
</dbReference>